<proteinExistence type="predicted"/>
<evidence type="ECO:0000313" key="1">
    <source>
        <dbReference type="EMBL" id="MEA5523385.1"/>
    </source>
</evidence>
<sequence length="224" mass="25855">METWSELLRRHWNFALSQRLDWLNRTRCQVDRCSIISEPIGDISERIDYYFQQSALKETKKLFPEYAAIYSEVQQMNLARLDTAWKRWLIPDKTGKRGGRPKFKKRGEQPSFSFSRVNHPKAVCFLEGNILRIPKIGRIPIILHRPIPDEFTLKTATICFKADGYYVSISAVDSTIPEAKPLDEVKSAVGVDLGLKEFLATSTGEFVPVPQIYRKAQKHLARQQ</sequence>
<evidence type="ECO:0000313" key="2">
    <source>
        <dbReference type="Proteomes" id="UP001301728"/>
    </source>
</evidence>
<accession>A0ABU5U858</accession>
<feature type="non-terminal residue" evidence="1">
    <location>
        <position position="224"/>
    </location>
</feature>
<keyword evidence="2" id="KW-1185">Reference proteome</keyword>
<gene>
    <name evidence="1" type="ORF">VB854_31095</name>
</gene>
<name>A0ABU5U858_9CYAN</name>
<dbReference type="Proteomes" id="UP001301728">
    <property type="component" value="Unassembled WGS sequence"/>
</dbReference>
<comment type="caution">
    <text evidence="1">The sequence shown here is derived from an EMBL/GenBank/DDBJ whole genome shotgun (WGS) entry which is preliminary data.</text>
</comment>
<dbReference type="NCBIfam" id="NF040570">
    <property type="entry name" value="guided_TnpB"/>
    <property type="match status" value="1"/>
</dbReference>
<organism evidence="1 2">
    <name type="scientific">Limnoraphis robusta CCNP1315</name>
    <dbReference type="NCBI Taxonomy" id="3110306"/>
    <lineage>
        <taxon>Bacteria</taxon>
        <taxon>Bacillati</taxon>
        <taxon>Cyanobacteriota</taxon>
        <taxon>Cyanophyceae</taxon>
        <taxon>Oscillatoriophycideae</taxon>
        <taxon>Oscillatoriales</taxon>
        <taxon>Sirenicapillariaceae</taxon>
        <taxon>Limnoraphis</taxon>
    </lineage>
</organism>
<dbReference type="EMBL" id="JAYGHT010000243">
    <property type="protein sequence ID" value="MEA5523385.1"/>
    <property type="molecule type" value="Genomic_DNA"/>
</dbReference>
<protein>
    <submittedName>
        <fullName evidence="1">Transposase</fullName>
    </submittedName>
</protein>
<reference evidence="1 2" key="1">
    <citation type="submission" date="2023-12" db="EMBL/GenBank/DDBJ databases">
        <title>Baltic Sea Cyanobacteria.</title>
        <authorList>
            <person name="Delbaje E."/>
            <person name="Fewer D.P."/>
            <person name="Shishido T.K."/>
        </authorList>
    </citation>
    <scope>NUCLEOTIDE SEQUENCE [LARGE SCALE GENOMIC DNA]</scope>
    <source>
        <strain evidence="1 2">CCNP 1315</strain>
    </source>
</reference>
<dbReference type="RefSeq" id="WP_323272854.1">
    <property type="nucleotide sequence ID" value="NZ_JAYGHT010000243.1"/>
</dbReference>